<gene>
    <name evidence="2" type="ORF">ALO92_200010</name>
</gene>
<dbReference type="AlphaFoldDB" id="A0A0P9M8Q7"/>
<evidence type="ECO:0000313" key="3">
    <source>
        <dbReference type="Proteomes" id="UP000050411"/>
    </source>
</evidence>
<dbReference type="AntiFam" id="ANF00178">
    <property type="entry name" value="Shadow ORF (opposite dhbF)"/>
</dbReference>
<proteinExistence type="predicted"/>
<dbReference type="EMBL" id="LJQB01000005">
    <property type="protein sequence ID" value="KPW87857.1"/>
    <property type="molecule type" value="Genomic_DNA"/>
</dbReference>
<evidence type="ECO:0000313" key="2">
    <source>
        <dbReference type="EMBL" id="KPW87857.1"/>
    </source>
</evidence>
<accession>A0A0P9M8Q7</accession>
<sequence length="162" mass="17932">MGQHADGGFARAVVVDHPTTRLELTDLLDQRGRAGFAADNQRMLRQDIGWPAGLQQRGQMAGYDFQHAHLMLDHVGRKDIRVETQRLGQHVQRASRAQRAEQHGMTKVGGDGRHQRHARIGGQLQLLQQAAQVTGQRALADQHTFCLASRAGGMNHVGRRIA</sequence>
<dbReference type="Proteomes" id="UP000050411">
    <property type="component" value="Unassembled WGS sequence"/>
</dbReference>
<organism evidence="2 3">
    <name type="scientific">Pseudomonas congelans</name>
    <dbReference type="NCBI Taxonomy" id="200452"/>
    <lineage>
        <taxon>Bacteria</taxon>
        <taxon>Pseudomonadati</taxon>
        <taxon>Pseudomonadota</taxon>
        <taxon>Gammaproteobacteria</taxon>
        <taxon>Pseudomonadales</taxon>
        <taxon>Pseudomonadaceae</taxon>
        <taxon>Pseudomonas</taxon>
    </lineage>
</organism>
<comment type="caution">
    <text evidence="2">The sequence shown here is derived from an EMBL/GenBank/DDBJ whole genome shotgun (WGS) entry which is preliminary data.</text>
</comment>
<protein>
    <submittedName>
        <fullName evidence="2">Putative non-ribosomal peptide synthetase</fullName>
    </submittedName>
</protein>
<evidence type="ECO:0000256" key="1">
    <source>
        <dbReference type="SAM" id="MobiDB-lite"/>
    </source>
</evidence>
<feature type="region of interest" description="Disordered" evidence="1">
    <location>
        <begin position="91"/>
        <end position="114"/>
    </location>
</feature>
<reference evidence="2 3" key="1">
    <citation type="submission" date="2015-09" db="EMBL/GenBank/DDBJ databases">
        <title>Genome announcement of multiple Pseudomonas syringae strains.</title>
        <authorList>
            <person name="Thakur S."/>
            <person name="Wang P.W."/>
            <person name="Gong Y."/>
            <person name="Weir B.S."/>
            <person name="Guttman D.S."/>
        </authorList>
    </citation>
    <scope>NUCLEOTIDE SEQUENCE [LARGE SCALE GENOMIC DNA]</scope>
    <source>
        <strain evidence="2 3">ICMP19117</strain>
    </source>
</reference>
<name>A0A0P9M8Q7_9PSED</name>